<dbReference type="AlphaFoldDB" id="A0A1G1WXE5"/>
<dbReference type="EMBL" id="MHDA01000018">
    <property type="protein sequence ID" value="OGY32395.1"/>
    <property type="molecule type" value="Genomic_DNA"/>
</dbReference>
<dbReference type="InterPro" id="IPR014722">
    <property type="entry name" value="Rib_uL2_dom2"/>
</dbReference>
<feature type="non-terminal residue" evidence="10">
    <location>
        <position position="260"/>
    </location>
</feature>
<feature type="region of interest" description="Disordered" evidence="7">
    <location>
        <begin position="1"/>
        <end position="104"/>
    </location>
</feature>
<dbReference type="InterPro" id="IPR001062">
    <property type="entry name" value="Transcrpt_antiterm_NusG"/>
</dbReference>
<dbReference type="InterPro" id="IPR043425">
    <property type="entry name" value="NusG-like"/>
</dbReference>
<proteinExistence type="inferred from homology"/>
<feature type="compositionally biased region" description="Basic and acidic residues" evidence="7">
    <location>
        <begin position="86"/>
        <end position="104"/>
    </location>
</feature>
<dbReference type="Gene3D" id="3.30.70.940">
    <property type="entry name" value="NusG, N-terminal domain"/>
    <property type="match status" value="1"/>
</dbReference>
<dbReference type="GO" id="GO:0006354">
    <property type="term" value="P:DNA-templated transcription elongation"/>
    <property type="evidence" value="ECO:0007669"/>
    <property type="project" value="InterPro"/>
</dbReference>
<dbReference type="GO" id="GO:0031564">
    <property type="term" value="P:transcription antitermination"/>
    <property type="evidence" value="ECO:0007669"/>
    <property type="project" value="UniProtKB-KW"/>
</dbReference>
<organism evidence="10 11">
    <name type="scientific">Candidatus Woykebacteria bacterium RIFCSPLOWO2_01_FULL_41_12</name>
    <dbReference type="NCBI Taxonomy" id="1802604"/>
    <lineage>
        <taxon>Bacteria</taxon>
        <taxon>Candidatus Woykeibacteriota</taxon>
    </lineage>
</organism>
<comment type="caution">
    <text evidence="10">The sequence shown here is derived from an EMBL/GenBank/DDBJ whole genome shotgun (WGS) entry which is preliminary data.</text>
</comment>
<dbReference type="PANTHER" id="PTHR30265">
    <property type="entry name" value="RHO-INTERACTING TRANSCRIPTION TERMINATION FACTOR NUSG"/>
    <property type="match status" value="1"/>
</dbReference>
<dbReference type="GO" id="GO:0032784">
    <property type="term" value="P:regulation of DNA-templated transcription elongation"/>
    <property type="evidence" value="ECO:0007669"/>
    <property type="project" value="InterPro"/>
</dbReference>
<evidence type="ECO:0000256" key="3">
    <source>
        <dbReference type="ARBA" id="ARBA00023015"/>
    </source>
</evidence>
<dbReference type="InterPro" id="IPR047050">
    <property type="entry name" value="NGN"/>
</dbReference>
<reference evidence="10 11" key="1">
    <citation type="journal article" date="2016" name="Nat. Commun.">
        <title>Thousands of microbial genomes shed light on interconnected biogeochemical processes in an aquifer system.</title>
        <authorList>
            <person name="Anantharaman K."/>
            <person name="Brown C.T."/>
            <person name="Hug L.A."/>
            <person name="Sharon I."/>
            <person name="Castelle C.J."/>
            <person name="Probst A.J."/>
            <person name="Thomas B.C."/>
            <person name="Singh A."/>
            <person name="Wilkins M.J."/>
            <person name="Karaoz U."/>
            <person name="Brodie E.L."/>
            <person name="Williams K.H."/>
            <person name="Hubbard S.S."/>
            <person name="Banfield J.F."/>
        </authorList>
    </citation>
    <scope>NUCLEOTIDE SEQUENCE [LARGE SCALE GENOMIC DNA]</scope>
</reference>
<evidence type="ECO:0000256" key="1">
    <source>
        <dbReference type="ARBA" id="ARBA00022472"/>
    </source>
</evidence>
<dbReference type="CDD" id="cd09891">
    <property type="entry name" value="NGN_Bact_1"/>
    <property type="match status" value="1"/>
</dbReference>
<feature type="domain" description="NusG-like N-terminal" evidence="8">
    <location>
        <begin position="105"/>
        <end position="213"/>
    </location>
</feature>
<gene>
    <name evidence="10" type="ORF">A3A57_00510</name>
</gene>
<protein>
    <recommendedName>
        <fullName evidence="5 6">Transcription termination/antitermination protein NusG</fullName>
    </recommendedName>
</protein>
<keyword evidence="3 6" id="KW-0805">Transcription regulation</keyword>
<accession>A0A1G1WXE5</accession>
<dbReference type="InterPro" id="IPR036735">
    <property type="entry name" value="NGN_dom_sf"/>
</dbReference>
<evidence type="ECO:0000313" key="10">
    <source>
        <dbReference type="EMBL" id="OGY32395.1"/>
    </source>
</evidence>
<keyword evidence="2 6" id="KW-0889">Transcription antitermination</keyword>
<dbReference type="GO" id="GO:0006353">
    <property type="term" value="P:DNA-templated transcription termination"/>
    <property type="evidence" value="ECO:0007669"/>
    <property type="project" value="UniProtKB-UniRule"/>
</dbReference>
<evidence type="ECO:0000256" key="6">
    <source>
        <dbReference type="RuleBase" id="RU000538"/>
    </source>
</evidence>
<dbReference type="PRINTS" id="PR00338">
    <property type="entry name" value="NUSGTNSCPFCT"/>
</dbReference>
<comment type="similarity">
    <text evidence="6">Belongs to the NusG family.</text>
</comment>
<evidence type="ECO:0000259" key="8">
    <source>
        <dbReference type="SMART" id="SM00738"/>
    </source>
</evidence>
<dbReference type="SUPFAM" id="SSF82679">
    <property type="entry name" value="N-utilization substance G protein NusG, N-terminal domain"/>
    <property type="match status" value="1"/>
</dbReference>
<dbReference type="SMART" id="SM00739">
    <property type="entry name" value="KOW"/>
    <property type="match status" value="1"/>
</dbReference>
<feature type="domain" description="KOW" evidence="9">
    <location>
        <begin position="223"/>
        <end position="250"/>
    </location>
</feature>
<dbReference type="InterPro" id="IPR005824">
    <property type="entry name" value="KOW"/>
</dbReference>
<dbReference type="PANTHER" id="PTHR30265:SF2">
    <property type="entry name" value="TRANSCRIPTION TERMINATION_ANTITERMINATION PROTEIN NUSG"/>
    <property type="match status" value="1"/>
</dbReference>
<dbReference type="Pfam" id="PF00467">
    <property type="entry name" value="KOW"/>
    <property type="match status" value="1"/>
</dbReference>
<comment type="function">
    <text evidence="6">Participates in transcription elongation, termination and antitermination.</text>
</comment>
<evidence type="ECO:0000256" key="5">
    <source>
        <dbReference type="NCBIfam" id="TIGR00922"/>
    </source>
</evidence>
<feature type="compositionally biased region" description="Polar residues" evidence="7">
    <location>
        <begin position="32"/>
        <end position="47"/>
    </location>
</feature>
<feature type="compositionally biased region" description="Basic and acidic residues" evidence="7">
    <location>
        <begin position="1"/>
        <end position="24"/>
    </location>
</feature>
<dbReference type="Gene3D" id="2.30.30.30">
    <property type="match status" value="1"/>
</dbReference>
<dbReference type="Proteomes" id="UP000179279">
    <property type="component" value="Unassembled WGS sequence"/>
</dbReference>
<keyword evidence="1 6" id="KW-0806">Transcription termination</keyword>
<dbReference type="Pfam" id="PF02357">
    <property type="entry name" value="NusG"/>
    <property type="match status" value="1"/>
</dbReference>
<name>A0A1G1WXE5_9BACT</name>
<dbReference type="GO" id="GO:0005829">
    <property type="term" value="C:cytosol"/>
    <property type="evidence" value="ECO:0007669"/>
    <property type="project" value="TreeGrafter"/>
</dbReference>
<evidence type="ECO:0000256" key="4">
    <source>
        <dbReference type="ARBA" id="ARBA00023163"/>
    </source>
</evidence>
<feature type="compositionally biased region" description="Low complexity" evidence="7">
    <location>
        <begin position="75"/>
        <end position="85"/>
    </location>
</feature>
<sequence>MKKAEKIIEEASEETAKDQSKEETVSAPDENITASESKSHATTANQPTEKEDLVSKTVETKSNKITTQESKGPSEKTQSQEQTTTDSDKNGQSEAKPETKKSPKDGAWYVVHTYSGHENKVAATLKQKIEASHLEEKIFDVLVPTQEKIEIREGKKQKLRERIFPGYILVQMKLDDQSWYAVRSTAGVTGFVGIGNKPTPLAEDEVKTIQSFSKMEAPTYKASFSVGEAVKIIDGPFTDFIGTIDEINEEKGKLKVLVSI</sequence>
<keyword evidence="4 6" id="KW-0804">Transcription</keyword>
<dbReference type="InterPro" id="IPR008991">
    <property type="entry name" value="Translation_prot_SH3-like_sf"/>
</dbReference>
<evidence type="ECO:0000256" key="7">
    <source>
        <dbReference type="SAM" id="MobiDB-lite"/>
    </source>
</evidence>
<dbReference type="HAMAP" id="MF_00948">
    <property type="entry name" value="NusG"/>
    <property type="match status" value="1"/>
</dbReference>
<dbReference type="SUPFAM" id="SSF50104">
    <property type="entry name" value="Translation proteins SH3-like domain"/>
    <property type="match status" value="1"/>
</dbReference>
<evidence type="ECO:0000256" key="2">
    <source>
        <dbReference type="ARBA" id="ARBA00022814"/>
    </source>
</evidence>
<dbReference type="InterPro" id="IPR006645">
    <property type="entry name" value="NGN-like_dom"/>
</dbReference>
<feature type="compositionally biased region" description="Basic and acidic residues" evidence="7">
    <location>
        <begin position="48"/>
        <end position="62"/>
    </location>
</feature>
<dbReference type="SMART" id="SM00738">
    <property type="entry name" value="NGN"/>
    <property type="match status" value="1"/>
</dbReference>
<evidence type="ECO:0000313" key="11">
    <source>
        <dbReference type="Proteomes" id="UP000179279"/>
    </source>
</evidence>
<dbReference type="NCBIfam" id="TIGR00922">
    <property type="entry name" value="nusG"/>
    <property type="match status" value="1"/>
</dbReference>
<evidence type="ECO:0000259" key="9">
    <source>
        <dbReference type="SMART" id="SM00739"/>
    </source>
</evidence>
<dbReference type="CDD" id="cd06091">
    <property type="entry name" value="KOW_NusG"/>
    <property type="match status" value="1"/>
</dbReference>